<dbReference type="PANTHER" id="PTHR35792">
    <property type="entry name" value="GENERAL STRESS PROTEIN"/>
    <property type="match status" value="1"/>
</dbReference>
<evidence type="ECO:0008006" key="4">
    <source>
        <dbReference type="Google" id="ProtNLM"/>
    </source>
</evidence>
<dbReference type="InterPro" id="IPR024623">
    <property type="entry name" value="YtxH"/>
</dbReference>
<protein>
    <recommendedName>
        <fullName evidence="4">YtxH domain-containing protein</fullName>
    </recommendedName>
</protein>
<organism evidence="2 3">
    <name type="scientific">Polycladomyces abyssicola</name>
    <dbReference type="NCBI Taxonomy" id="1125966"/>
    <lineage>
        <taxon>Bacteria</taxon>
        <taxon>Bacillati</taxon>
        <taxon>Bacillota</taxon>
        <taxon>Bacilli</taxon>
        <taxon>Bacillales</taxon>
        <taxon>Thermoactinomycetaceae</taxon>
        <taxon>Polycladomyces</taxon>
    </lineage>
</organism>
<dbReference type="Proteomes" id="UP000677436">
    <property type="component" value="Chromosome"/>
</dbReference>
<dbReference type="PANTHER" id="PTHR35792:SF1">
    <property type="entry name" value="SLL0268 PROTEIN"/>
    <property type="match status" value="1"/>
</dbReference>
<gene>
    <name evidence="2" type="ORF">JIR001_24680</name>
</gene>
<keyword evidence="1" id="KW-0812">Transmembrane</keyword>
<evidence type="ECO:0000313" key="3">
    <source>
        <dbReference type="Proteomes" id="UP000677436"/>
    </source>
</evidence>
<proteinExistence type="predicted"/>
<feature type="transmembrane region" description="Helical" evidence="1">
    <location>
        <begin position="6"/>
        <end position="28"/>
    </location>
</feature>
<dbReference type="RefSeq" id="WP_212772997.1">
    <property type="nucleotide sequence ID" value="NZ_AP024601.1"/>
</dbReference>
<reference evidence="2" key="1">
    <citation type="journal article" date="2013" name="Int. J. Syst. Evol. Microbiol.">
        <title>Polycladomyces abyssicola gen. nov., sp. nov., a thermophilic filamentous bacterium isolated from hemipelagic sediment.</title>
        <authorList>
            <person name="Tsubouchi T."/>
            <person name="Shimane Y."/>
            <person name="Mori K."/>
            <person name="Usui K."/>
            <person name="Hiraki T."/>
            <person name="Tame A."/>
            <person name="Uematsu K."/>
            <person name="Maruyama T."/>
            <person name="Hatada Y."/>
        </authorList>
    </citation>
    <scope>NUCLEOTIDE SEQUENCE</scope>
    <source>
        <strain evidence="2">JIR-001</strain>
    </source>
</reference>
<reference evidence="2" key="2">
    <citation type="journal article" date="2021" name="Microbiol. Resour. Announc.">
        <title>Complete Genome Sequence of Polycladomyces abyssicola JIR-001T, Isolated from Hemipelagic Sediment in Deep Seawater.</title>
        <authorList>
            <person name="Tsubouchi T."/>
            <person name="Kaneko Y."/>
        </authorList>
    </citation>
    <scope>NUCLEOTIDE SEQUENCE</scope>
    <source>
        <strain evidence="2">JIR-001</strain>
    </source>
</reference>
<dbReference type="Pfam" id="PF12732">
    <property type="entry name" value="YtxH"/>
    <property type="match status" value="1"/>
</dbReference>
<dbReference type="AlphaFoldDB" id="A0A8D5UG96"/>
<keyword evidence="3" id="KW-1185">Reference proteome</keyword>
<keyword evidence="1" id="KW-0472">Membrane</keyword>
<accession>A0A8D5UG96</accession>
<name>A0A8D5UG96_9BACL</name>
<dbReference type="InterPro" id="IPR052928">
    <property type="entry name" value="Desiccation-related_membrane"/>
</dbReference>
<dbReference type="KEGG" id="pabs:JIR001_24680"/>
<evidence type="ECO:0000313" key="2">
    <source>
        <dbReference type="EMBL" id="BCU82685.1"/>
    </source>
</evidence>
<dbReference type="EMBL" id="AP024601">
    <property type="protein sequence ID" value="BCU82685.1"/>
    <property type="molecule type" value="Genomic_DNA"/>
</dbReference>
<sequence>MAKETGGRNFLLGAVVGGLIGATVALLLTPKTGREMREELGKRWDIAKEKGREWMEAIREQADITPEQWEEAKEVARSKWIELSTTADNMRKEQMWVDIRKTEGEPSDTQKDG</sequence>
<evidence type="ECO:0000256" key="1">
    <source>
        <dbReference type="SAM" id="Phobius"/>
    </source>
</evidence>
<keyword evidence="1" id="KW-1133">Transmembrane helix</keyword>